<evidence type="ECO:0000313" key="4">
    <source>
        <dbReference type="Proteomes" id="UP000228934"/>
    </source>
</evidence>
<dbReference type="Gene3D" id="6.10.140.2030">
    <property type="match status" value="1"/>
</dbReference>
<proteinExistence type="predicted"/>
<protein>
    <recommendedName>
        <fullName evidence="2">mRNA-decapping enzyme C-terminal domain-containing protein</fullName>
    </recommendedName>
</protein>
<evidence type="ECO:0000313" key="3">
    <source>
        <dbReference type="EMBL" id="PIO26617.1"/>
    </source>
</evidence>
<feature type="domain" description="mRNA-decapping enzyme C-terminal" evidence="2">
    <location>
        <begin position="321"/>
        <end position="356"/>
    </location>
</feature>
<dbReference type="Proteomes" id="UP000228934">
    <property type="component" value="Unassembled WGS sequence"/>
</dbReference>
<dbReference type="AlphaFoldDB" id="A0A2G9RFH4"/>
<dbReference type="EMBL" id="KV938423">
    <property type="protein sequence ID" value="PIO26617.1"/>
    <property type="molecule type" value="Genomic_DNA"/>
</dbReference>
<feature type="compositionally biased region" description="Polar residues" evidence="1">
    <location>
        <begin position="149"/>
        <end position="163"/>
    </location>
</feature>
<accession>A0A2G9RFH4</accession>
<feature type="region of interest" description="Disordered" evidence="1">
    <location>
        <begin position="149"/>
        <end position="195"/>
    </location>
</feature>
<feature type="compositionally biased region" description="Polar residues" evidence="1">
    <location>
        <begin position="172"/>
        <end position="191"/>
    </location>
</feature>
<name>A0A2G9RFH4_AQUCT</name>
<sequence length="364" mass="39397">SGDPGPHHLSLTALFGKAEKTFIEGHEHKDPSKVRPAVVRSLSYEEPDRLSECREKQLCPAIQKLMVRGADLIPVSEIPENQHSQIGSSHPPGDVFSSLFLPIEEVSPFPTQKPDGGEILLHKLASTHSTVLHSEPGLTPSKHYYSGPITSATTSTSGKNTGSAPHHFYDGAQQSQKTPSNLSAMPLSSQLPPSPGTISPHELLKKLNLVRQDQQYQVSTKPSLAAKFPLVSQPAIKQTWAEKLPVGEKSNTLLQVISPQRIPATVSPSVLLSPLVFTNTSTQKSADMTKPTQSDSDTTTNLLLPLSLTDTPTNSVSNQNSVLTKSQLCDTLLHLIKNDESFLNTIYEAYLSVLNRKGAPTGML</sequence>
<reference evidence="4" key="1">
    <citation type="journal article" date="2017" name="Nat. Commun.">
        <title>The North American bullfrog draft genome provides insight into hormonal regulation of long noncoding RNA.</title>
        <authorList>
            <person name="Hammond S.A."/>
            <person name="Warren R.L."/>
            <person name="Vandervalk B.P."/>
            <person name="Kucuk E."/>
            <person name="Khan H."/>
            <person name="Gibb E.A."/>
            <person name="Pandoh P."/>
            <person name="Kirk H."/>
            <person name="Zhao Y."/>
            <person name="Jones M."/>
            <person name="Mungall A.J."/>
            <person name="Coope R."/>
            <person name="Pleasance S."/>
            <person name="Moore R.A."/>
            <person name="Holt R.A."/>
            <person name="Round J.M."/>
            <person name="Ohora S."/>
            <person name="Walle B.V."/>
            <person name="Veldhoen N."/>
            <person name="Helbing C.C."/>
            <person name="Birol I."/>
        </authorList>
    </citation>
    <scope>NUCLEOTIDE SEQUENCE [LARGE SCALE GENOMIC DNA]</scope>
</reference>
<dbReference type="InterPro" id="IPR031953">
    <property type="entry name" value="mRNA_decap_C"/>
</dbReference>
<dbReference type="OrthoDB" id="440673at2759"/>
<evidence type="ECO:0000256" key="1">
    <source>
        <dbReference type="SAM" id="MobiDB-lite"/>
    </source>
</evidence>
<dbReference type="Pfam" id="PF16741">
    <property type="entry name" value="mRNA_decap_C"/>
    <property type="match status" value="1"/>
</dbReference>
<evidence type="ECO:0000259" key="2">
    <source>
        <dbReference type="Pfam" id="PF16741"/>
    </source>
</evidence>
<keyword evidence="4" id="KW-1185">Reference proteome</keyword>
<organism evidence="3 4">
    <name type="scientific">Aquarana catesbeiana</name>
    <name type="common">American bullfrog</name>
    <name type="synonym">Rana catesbeiana</name>
    <dbReference type="NCBI Taxonomy" id="8400"/>
    <lineage>
        <taxon>Eukaryota</taxon>
        <taxon>Metazoa</taxon>
        <taxon>Chordata</taxon>
        <taxon>Craniata</taxon>
        <taxon>Vertebrata</taxon>
        <taxon>Euteleostomi</taxon>
        <taxon>Amphibia</taxon>
        <taxon>Batrachia</taxon>
        <taxon>Anura</taxon>
        <taxon>Neobatrachia</taxon>
        <taxon>Ranoidea</taxon>
        <taxon>Ranidae</taxon>
        <taxon>Aquarana</taxon>
    </lineage>
</organism>
<gene>
    <name evidence="3" type="ORF">AB205_0102610</name>
</gene>
<feature type="non-terminal residue" evidence="3">
    <location>
        <position position="1"/>
    </location>
</feature>